<comment type="caution">
    <text evidence="1">The sequence shown here is derived from an EMBL/GenBank/DDBJ whole genome shotgun (WGS) entry which is preliminary data.</text>
</comment>
<gene>
    <name evidence="1" type="ORF">HPB50_003787</name>
</gene>
<accession>A0ACB7S6S5</accession>
<evidence type="ECO:0000313" key="1">
    <source>
        <dbReference type="EMBL" id="KAH6929646.1"/>
    </source>
</evidence>
<proteinExistence type="predicted"/>
<sequence length="112" mass="12263">MRRGLSLGEPSMNKKHHHVNESPGLSSVDIEPAELLEQLDLPMYHLAAGVLLRHKHIPEIIASPGELCAFAGRLQGDRLPNIGATGGRFREADRGTSCSRDGLWERVSPSVF</sequence>
<name>A0ACB7S6S5_HYAAI</name>
<organism evidence="1 2">
    <name type="scientific">Hyalomma asiaticum</name>
    <name type="common">Tick</name>
    <dbReference type="NCBI Taxonomy" id="266040"/>
    <lineage>
        <taxon>Eukaryota</taxon>
        <taxon>Metazoa</taxon>
        <taxon>Ecdysozoa</taxon>
        <taxon>Arthropoda</taxon>
        <taxon>Chelicerata</taxon>
        <taxon>Arachnida</taxon>
        <taxon>Acari</taxon>
        <taxon>Parasitiformes</taxon>
        <taxon>Ixodida</taxon>
        <taxon>Ixodoidea</taxon>
        <taxon>Ixodidae</taxon>
        <taxon>Hyalomminae</taxon>
        <taxon>Hyalomma</taxon>
    </lineage>
</organism>
<protein>
    <submittedName>
        <fullName evidence="1">Uncharacterized protein</fullName>
    </submittedName>
</protein>
<evidence type="ECO:0000313" key="2">
    <source>
        <dbReference type="Proteomes" id="UP000821845"/>
    </source>
</evidence>
<dbReference type="Proteomes" id="UP000821845">
    <property type="component" value="Chromosome 5"/>
</dbReference>
<dbReference type="EMBL" id="CM023485">
    <property type="protein sequence ID" value="KAH6929646.1"/>
    <property type="molecule type" value="Genomic_DNA"/>
</dbReference>
<reference evidence="1" key="1">
    <citation type="submission" date="2020-05" db="EMBL/GenBank/DDBJ databases">
        <title>Large-scale comparative analyses of tick genomes elucidate their genetic diversity and vector capacities.</title>
        <authorList>
            <person name="Jia N."/>
            <person name="Wang J."/>
            <person name="Shi W."/>
            <person name="Du L."/>
            <person name="Sun Y."/>
            <person name="Zhan W."/>
            <person name="Jiang J."/>
            <person name="Wang Q."/>
            <person name="Zhang B."/>
            <person name="Ji P."/>
            <person name="Sakyi L.B."/>
            <person name="Cui X."/>
            <person name="Yuan T."/>
            <person name="Jiang B."/>
            <person name="Yang W."/>
            <person name="Lam T.T.-Y."/>
            <person name="Chang Q."/>
            <person name="Ding S."/>
            <person name="Wang X."/>
            <person name="Zhu J."/>
            <person name="Ruan X."/>
            <person name="Zhao L."/>
            <person name="Wei J."/>
            <person name="Que T."/>
            <person name="Du C."/>
            <person name="Cheng J."/>
            <person name="Dai P."/>
            <person name="Han X."/>
            <person name="Huang E."/>
            <person name="Gao Y."/>
            <person name="Liu J."/>
            <person name="Shao H."/>
            <person name="Ye R."/>
            <person name="Li L."/>
            <person name="Wei W."/>
            <person name="Wang X."/>
            <person name="Wang C."/>
            <person name="Yang T."/>
            <person name="Huo Q."/>
            <person name="Li W."/>
            <person name="Guo W."/>
            <person name="Chen H."/>
            <person name="Zhou L."/>
            <person name="Ni X."/>
            <person name="Tian J."/>
            <person name="Zhou Y."/>
            <person name="Sheng Y."/>
            <person name="Liu T."/>
            <person name="Pan Y."/>
            <person name="Xia L."/>
            <person name="Li J."/>
            <person name="Zhao F."/>
            <person name="Cao W."/>
        </authorList>
    </citation>
    <scope>NUCLEOTIDE SEQUENCE</scope>
    <source>
        <strain evidence="1">Hyas-2018</strain>
    </source>
</reference>
<keyword evidence="2" id="KW-1185">Reference proteome</keyword>